<proteinExistence type="predicted"/>
<accession>A0A8T8T4D4</accession>
<dbReference type="AlphaFoldDB" id="A0A8T8T4D4"/>
<feature type="compositionally biased region" description="Polar residues" evidence="1">
    <location>
        <begin position="179"/>
        <end position="190"/>
    </location>
</feature>
<feature type="compositionally biased region" description="Acidic residues" evidence="1">
    <location>
        <begin position="139"/>
        <end position="150"/>
    </location>
</feature>
<dbReference type="OrthoDB" id="10571359at2759"/>
<gene>
    <name evidence="2" type="ORF">A4X13_0g3118</name>
</gene>
<keyword evidence="3" id="KW-1185">Reference proteome</keyword>
<organism evidence="2 3">
    <name type="scientific">Tilletia indica</name>
    <dbReference type="NCBI Taxonomy" id="43049"/>
    <lineage>
        <taxon>Eukaryota</taxon>
        <taxon>Fungi</taxon>
        <taxon>Dikarya</taxon>
        <taxon>Basidiomycota</taxon>
        <taxon>Ustilaginomycotina</taxon>
        <taxon>Exobasidiomycetes</taxon>
        <taxon>Tilletiales</taxon>
        <taxon>Tilletiaceae</taxon>
        <taxon>Tilletia</taxon>
    </lineage>
</organism>
<dbReference type="Proteomes" id="UP000077521">
    <property type="component" value="Unassembled WGS sequence"/>
</dbReference>
<dbReference type="EMBL" id="LWDF02000166">
    <property type="protein sequence ID" value="KAE8255227.1"/>
    <property type="molecule type" value="Genomic_DNA"/>
</dbReference>
<evidence type="ECO:0000256" key="1">
    <source>
        <dbReference type="SAM" id="MobiDB-lite"/>
    </source>
</evidence>
<feature type="region of interest" description="Disordered" evidence="1">
    <location>
        <begin position="103"/>
        <end position="191"/>
    </location>
</feature>
<name>A0A8T8T4D4_9BASI</name>
<reference evidence="2" key="2">
    <citation type="journal article" date="2019" name="IMA Fungus">
        <title>Genome sequencing and comparison of five Tilletia species to identify candidate genes for the detection of regulated species infecting wheat.</title>
        <authorList>
            <person name="Nguyen H.D.T."/>
            <person name="Sultana T."/>
            <person name="Kesanakurti P."/>
            <person name="Hambleton S."/>
        </authorList>
    </citation>
    <scope>NUCLEOTIDE SEQUENCE</scope>
    <source>
        <strain evidence="2">DAOMC 236416</strain>
    </source>
</reference>
<protein>
    <submittedName>
        <fullName evidence="2">Uncharacterized protein</fullName>
    </submittedName>
</protein>
<reference evidence="2" key="1">
    <citation type="submission" date="2016-04" db="EMBL/GenBank/DDBJ databases">
        <authorList>
            <person name="Nguyen H.D."/>
            <person name="Samba Siva P."/>
            <person name="Cullis J."/>
            <person name="Levesque C.A."/>
            <person name="Hambleton S."/>
        </authorList>
    </citation>
    <scope>NUCLEOTIDE SEQUENCE</scope>
    <source>
        <strain evidence="2">DAOMC 236416</strain>
    </source>
</reference>
<sequence>MTGAIDAEWWTNMSLRTRYGRDMYLSSQQSTTGAPSHTETFAAQMPFELSQRTRADARNGDVLPRPPPVWGQHSQHVVRGIGQTNRTNSATSAIYTNATMPDLSSSNFEDDPHHDGADHALLPLNTPHHTSLSAAQETSDFEDDTDDDSADANLPTADADADPEGPDQNTDAERIPSGAAQTPLSSTSFSWERKADLRGTVAHDYRGPLPAEKVLALLKSCISKNGRMALMGDSGGYLTYMHFLGPATVPTARKRKVTNETCKRETWRCRICHEELHAPMDQVSNLGVHLYGTRTRPGRGCLDLRGFNSAEVIPTPARDINGVLIRLGASNEKRRVVKRKAPPSPAAN</sequence>
<comment type="caution">
    <text evidence="2">The sequence shown here is derived from an EMBL/GenBank/DDBJ whole genome shotgun (WGS) entry which is preliminary data.</text>
</comment>
<evidence type="ECO:0000313" key="3">
    <source>
        <dbReference type="Proteomes" id="UP000077521"/>
    </source>
</evidence>
<feature type="compositionally biased region" description="Polar residues" evidence="1">
    <location>
        <begin position="127"/>
        <end position="136"/>
    </location>
</feature>
<evidence type="ECO:0000313" key="2">
    <source>
        <dbReference type="EMBL" id="KAE8255227.1"/>
    </source>
</evidence>